<organism evidence="1">
    <name type="scientific">Anguilla anguilla</name>
    <name type="common">European freshwater eel</name>
    <name type="synonym">Muraena anguilla</name>
    <dbReference type="NCBI Taxonomy" id="7936"/>
    <lineage>
        <taxon>Eukaryota</taxon>
        <taxon>Metazoa</taxon>
        <taxon>Chordata</taxon>
        <taxon>Craniata</taxon>
        <taxon>Vertebrata</taxon>
        <taxon>Euteleostomi</taxon>
        <taxon>Actinopterygii</taxon>
        <taxon>Neopterygii</taxon>
        <taxon>Teleostei</taxon>
        <taxon>Anguilliformes</taxon>
        <taxon>Anguillidae</taxon>
        <taxon>Anguilla</taxon>
    </lineage>
</organism>
<reference evidence="1" key="1">
    <citation type="submission" date="2014-11" db="EMBL/GenBank/DDBJ databases">
        <authorList>
            <person name="Amaro Gonzalez C."/>
        </authorList>
    </citation>
    <scope>NUCLEOTIDE SEQUENCE</scope>
</reference>
<evidence type="ECO:0000313" key="1">
    <source>
        <dbReference type="EMBL" id="JAI03853.1"/>
    </source>
</evidence>
<proteinExistence type="predicted"/>
<dbReference type="AlphaFoldDB" id="A0A0E9XMA1"/>
<name>A0A0E9XMA1_ANGAN</name>
<sequence>MSHSTFLKEKRSCKIVIMTPYFMETYKNSTDTIFFFKFGWSCTGNSVHVDEAYKYFLLVIYSAQFYFNFLDVSYLKKREQKGKTKTYLQSIYILE</sequence>
<reference evidence="1" key="2">
    <citation type="journal article" date="2015" name="Fish Shellfish Immunol.">
        <title>Early steps in the European eel (Anguilla anguilla)-Vibrio vulnificus interaction in the gills: Role of the RtxA13 toxin.</title>
        <authorList>
            <person name="Callol A."/>
            <person name="Pajuelo D."/>
            <person name="Ebbesson L."/>
            <person name="Teles M."/>
            <person name="MacKenzie S."/>
            <person name="Amaro C."/>
        </authorList>
    </citation>
    <scope>NUCLEOTIDE SEQUENCE</scope>
</reference>
<dbReference type="EMBL" id="GBXM01004725">
    <property type="protein sequence ID" value="JAI03853.1"/>
    <property type="molecule type" value="Transcribed_RNA"/>
</dbReference>
<protein>
    <submittedName>
        <fullName evidence="1">Uncharacterized protein</fullName>
    </submittedName>
</protein>
<accession>A0A0E9XMA1</accession>